<dbReference type="Pfam" id="PF00480">
    <property type="entry name" value="ROK"/>
    <property type="match status" value="1"/>
</dbReference>
<dbReference type="AlphaFoldDB" id="A0A455T6F4"/>
<evidence type="ECO:0000313" key="2">
    <source>
        <dbReference type="EMBL" id="BBH93284.1"/>
    </source>
</evidence>
<gene>
    <name evidence="2" type="ORF">KTA_14830</name>
</gene>
<name>A0A455T6F4_9CHLR</name>
<dbReference type="InterPro" id="IPR043129">
    <property type="entry name" value="ATPase_NBD"/>
</dbReference>
<accession>A0A455T6F4</accession>
<dbReference type="PANTHER" id="PTHR18964">
    <property type="entry name" value="ROK (REPRESSOR, ORF, KINASE) FAMILY"/>
    <property type="match status" value="1"/>
</dbReference>
<keyword evidence="2" id="KW-0418">Kinase</keyword>
<reference evidence="2" key="1">
    <citation type="submission" date="2018-12" db="EMBL/GenBank/DDBJ databases">
        <title>Novel natural products biosynthetic potential of the class Ktedonobacteria.</title>
        <authorList>
            <person name="Zheng Y."/>
            <person name="Saitou A."/>
            <person name="Wang C.M."/>
            <person name="Toyoda A."/>
            <person name="Minakuchi Y."/>
            <person name="Sekiguchi Y."/>
            <person name="Ueda K."/>
            <person name="Takano H."/>
            <person name="Sakai Y."/>
            <person name="Yokota A."/>
            <person name="Yabe S."/>
        </authorList>
    </citation>
    <scope>NUCLEOTIDE SEQUENCE</scope>
    <source>
        <strain evidence="2">A3-2</strain>
    </source>
</reference>
<dbReference type="SUPFAM" id="SSF53067">
    <property type="entry name" value="Actin-like ATPase domain"/>
    <property type="match status" value="1"/>
</dbReference>
<dbReference type="PANTHER" id="PTHR18964:SF149">
    <property type="entry name" value="BIFUNCTIONAL UDP-N-ACETYLGLUCOSAMINE 2-EPIMERASE_N-ACETYLMANNOSAMINE KINASE"/>
    <property type="match status" value="1"/>
</dbReference>
<protein>
    <submittedName>
        <fullName evidence="2">Sugar kinase</fullName>
    </submittedName>
</protein>
<proteinExistence type="inferred from homology"/>
<evidence type="ECO:0000256" key="1">
    <source>
        <dbReference type="ARBA" id="ARBA00006479"/>
    </source>
</evidence>
<dbReference type="EMBL" id="AP019377">
    <property type="protein sequence ID" value="BBH93284.1"/>
    <property type="molecule type" value="Genomic_DNA"/>
</dbReference>
<keyword evidence="2" id="KW-0808">Transferase</keyword>
<dbReference type="GO" id="GO:0016301">
    <property type="term" value="F:kinase activity"/>
    <property type="evidence" value="ECO:0007669"/>
    <property type="project" value="UniProtKB-KW"/>
</dbReference>
<dbReference type="Gene3D" id="3.30.420.40">
    <property type="match status" value="2"/>
</dbReference>
<sequence>MYLGIDVSEQTLRGAYFQQREVVLTSPVAVPASYEELVEALVQQVQEASRVGEAIRRVGVSIPGNCTERRAIWVPSLPYLNGRDLADDLRARLGVSVMLASDAQLALLGEVWRGAARDRQSAALVSVGTGVSGALMLGGRIVHGAHGSAGALGWLVLDRQQAPDPGHGYLDLYASASALASQGRLLDPPLSPEEIIARAREGQAACVKLVADCAAVLSIAVAGLASLFDPEVLIFGGALTSAFDLFAPVLREGLQRYGSPSVRQTPLVAAQLGSDAPAYGALRAAMLLQSVWA</sequence>
<dbReference type="InterPro" id="IPR000600">
    <property type="entry name" value="ROK"/>
</dbReference>
<comment type="similarity">
    <text evidence="1">Belongs to the ROK (NagC/XylR) family.</text>
</comment>
<organism evidence="2">
    <name type="scientific">Thermogemmatispora argillosa</name>
    <dbReference type="NCBI Taxonomy" id="2045280"/>
    <lineage>
        <taxon>Bacteria</taxon>
        <taxon>Bacillati</taxon>
        <taxon>Chloroflexota</taxon>
        <taxon>Ktedonobacteria</taxon>
        <taxon>Thermogemmatisporales</taxon>
        <taxon>Thermogemmatisporaceae</taxon>
        <taxon>Thermogemmatispora</taxon>
    </lineage>
</organism>